<dbReference type="SUPFAM" id="SSF50475">
    <property type="entry name" value="FMN-binding split barrel"/>
    <property type="match status" value="1"/>
</dbReference>
<dbReference type="PANTHER" id="PTHR34071">
    <property type="entry name" value="5-NITROIMIDAZOLE ANTIBIOTICS RESISTANCE PROTEIN, NIMA-FAMILY-RELATED PROTEIN-RELATED"/>
    <property type="match status" value="1"/>
</dbReference>
<dbReference type="Proteomes" id="UP001281614">
    <property type="component" value="Unassembled WGS sequence"/>
</dbReference>
<gene>
    <name evidence="2" type="ORF">CKAH01_04750</name>
</gene>
<proteinExistence type="predicted"/>
<accession>A0AAE0D872</accession>
<evidence type="ECO:0000313" key="3">
    <source>
        <dbReference type="Proteomes" id="UP001281614"/>
    </source>
</evidence>
<feature type="region of interest" description="Disordered" evidence="1">
    <location>
        <begin position="254"/>
        <end position="274"/>
    </location>
</feature>
<dbReference type="AlphaFoldDB" id="A0AAE0D872"/>
<keyword evidence="3" id="KW-1185">Reference proteome</keyword>
<dbReference type="InterPro" id="IPR012349">
    <property type="entry name" value="Split_barrel_FMN-bd"/>
</dbReference>
<dbReference type="InterPro" id="IPR024747">
    <property type="entry name" value="Pyridox_Oxase-rel"/>
</dbReference>
<name>A0AAE0D872_COLKA</name>
<comment type="caution">
    <text evidence="2">The sequence shown here is derived from an EMBL/GenBank/DDBJ whole genome shotgun (WGS) entry which is preliminary data.</text>
</comment>
<reference evidence="2" key="1">
    <citation type="submission" date="2023-02" db="EMBL/GenBank/DDBJ databases">
        <title>Colletotrichum kahawae CIFC_Que2 genome sequencing and assembly.</title>
        <authorList>
            <person name="Baroncelli R."/>
        </authorList>
    </citation>
    <scope>NUCLEOTIDE SEQUENCE</scope>
    <source>
        <strain evidence="2">CIFC_Que2</strain>
    </source>
</reference>
<sequence length="274" mass="29671">MPRTELEYPKKPFGIVKRYSPRASYALSTIHNIINSSPILHVSFNDTSSPFPSILPMLGQMGSFTRPSADEGDVLDLYLHGYVSSRLMNTSRGSGSSEGMPVCVAASHVDGIVMALTPNSHSYNYRSSVLFGHARVVEDPAERLYAMELITNGVIPGSWSNTRVPPNKAELSSTSVLKVTIETRSAKVRLGPPGDEKQDRDNAEVVNKVWTGVVPVYSTLGEPVSGPYNVVDPPSYITNFVTGFNEEARQFAESAAARVPVKRGGPGEARDTKG</sequence>
<organism evidence="2 3">
    <name type="scientific">Colletotrichum kahawae</name>
    <name type="common">Coffee berry disease fungus</name>
    <dbReference type="NCBI Taxonomy" id="34407"/>
    <lineage>
        <taxon>Eukaryota</taxon>
        <taxon>Fungi</taxon>
        <taxon>Dikarya</taxon>
        <taxon>Ascomycota</taxon>
        <taxon>Pezizomycotina</taxon>
        <taxon>Sordariomycetes</taxon>
        <taxon>Hypocreomycetidae</taxon>
        <taxon>Glomerellales</taxon>
        <taxon>Glomerellaceae</taxon>
        <taxon>Colletotrichum</taxon>
        <taxon>Colletotrichum gloeosporioides species complex</taxon>
    </lineage>
</organism>
<dbReference type="Pfam" id="PF12900">
    <property type="entry name" value="Pyridox_ox_2"/>
    <property type="match status" value="1"/>
</dbReference>
<dbReference type="PANTHER" id="PTHR34071:SF2">
    <property type="entry name" value="FLAVIN-NUCLEOTIDE-BINDING PROTEIN"/>
    <property type="match status" value="1"/>
</dbReference>
<dbReference type="Gene3D" id="2.30.110.10">
    <property type="entry name" value="Electron Transport, Fmn-binding Protein, Chain A"/>
    <property type="match status" value="1"/>
</dbReference>
<evidence type="ECO:0000313" key="2">
    <source>
        <dbReference type="EMBL" id="KAK2766467.1"/>
    </source>
</evidence>
<protein>
    <submittedName>
        <fullName evidence="2">Flavin-nucleotide-binding protein</fullName>
    </submittedName>
</protein>
<dbReference type="EMBL" id="VYYT01000124">
    <property type="protein sequence ID" value="KAK2766467.1"/>
    <property type="molecule type" value="Genomic_DNA"/>
</dbReference>
<evidence type="ECO:0000256" key="1">
    <source>
        <dbReference type="SAM" id="MobiDB-lite"/>
    </source>
</evidence>